<sequence length="69" mass="7702">VIGKTRRRWVISNRDGDSARSLASQNVVDGITDHQVAALSGVTFFYGRQNHTWAGFRSMAGVIPLDRRE</sequence>
<gene>
    <name evidence="1" type="ORF">METZ01_LOCUS31830</name>
</gene>
<dbReference type="EMBL" id="UINC01001372">
    <property type="protein sequence ID" value="SUZ78976.1"/>
    <property type="molecule type" value="Genomic_DNA"/>
</dbReference>
<accession>A0A381QI20</accession>
<name>A0A381QI20_9ZZZZ</name>
<feature type="non-terminal residue" evidence="1">
    <location>
        <position position="1"/>
    </location>
</feature>
<organism evidence="1">
    <name type="scientific">marine metagenome</name>
    <dbReference type="NCBI Taxonomy" id="408172"/>
    <lineage>
        <taxon>unclassified sequences</taxon>
        <taxon>metagenomes</taxon>
        <taxon>ecological metagenomes</taxon>
    </lineage>
</organism>
<protein>
    <submittedName>
        <fullName evidence="1">Uncharacterized protein</fullName>
    </submittedName>
</protein>
<proteinExistence type="predicted"/>
<dbReference type="AlphaFoldDB" id="A0A381QI20"/>
<reference evidence="1" key="1">
    <citation type="submission" date="2018-05" db="EMBL/GenBank/DDBJ databases">
        <authorList>
            <person name="Lanie J.A."/>
            <person name="Ng W.-L."/>
            <person name="Kazmierczak K.M."/>
            <person name="Andrzejewski T.M."/>
            <person name="Davidsen T.M."/>
            <person name="Wayne K.J."/>
            <person name="Tettelin H."/>
            <person name="Glass J.I."/>
            <person name="Rusch D."/>
            <person name="Podicherti R."/>
            <person name="Tsui H.-C.T."/>
            <person name="Winkler M.E."/>
        </authorList>
    </citation>
    <scope>NUCLEOTIDE SEQUENCE</scope>
</reference>
<evidence type="ECO:0000313" key="1">
    <source>
        <dbReference type="EMBL" id="SUZ78976.1"/>
    </source>
</evidence>